<dbReference type="Proteomes" id="UP000028091">
    <property type="component" value="Unassembled WGS sequence"/>
</dbReference>
<dbReference type="InterPro" id="IPR011989">
    <property type="entry name" value="ARM-like"/>
</dbReference>
<evidence type="ECO:0000313" key="2">
    <source>
        <dbReference type="Proteomes" id="UP000028091"/>
    </source>
</evidence>
<proteinExistence type="predicted"/>
<comment type="caution">
    <text evidence="1">The sequence shown here is derived from an EMBL/GenBank/DDBJ whole genome shotgun (WGS) entry which is preliminary data.</text>
</comment>
<organism evidence="1 2">
    <name type="scientific">Bacillus zhangzhouensis</name>
    <dbReference type="NCBI Taxonomy" id="1178540"/>
    <lineage>
        <taxon>Bacteria</taxon>
        <taxon>Bacillati</taxon>
        <taxon>Bacillota</taxon>
        <taxon>Bacilli</taxon>
        <taxon>Bacillales</taxon>
        <taxon>Bacillaceae</taxon>
        <taxon>Bacillus</taxon>
    </lineage>
</organism>
<accession>A0A081L7Z5</accession>
<dbReference type="eggNOG" id="COG1413">
    <property type="taxonomic scope" value="Bacteria"/>
</dbReference>
<dbReference type="InterPro" id="IPR016024">
    <property type="entry name" value="ARM-type_fold"/>
</dbReference>
<reference evidence="1 2" key="1">
    <citation type="submission" date="2012-09" db="EMBL/GenBank/DDBJ databases">
        <title>Genome Sequence of Bacillus sp. DW5-4.</title>
        <authorList>
            <person name="Lai Q."/>
            <person name="Liu Y."/>
            <person name="Shao Z."/>
        </authorList>
    </citation>
    <scope>NUCLEOTIDE SEQUENCE [LARGE SCALE GENOMIC DNA]</scope>
    <source>
        <strain evidence="1 2">DW5-4</strain>
    </source>
</reference>
<dbReference type="EMBL" id="JOTP01000024">
    <property type="protein sequence ID" value="KEP25371.1"/>
    <property type="molecule type" value="Genomic_DNA"/>
</dbReference>
<dbReference type="Gene3D" id="1.25.10.10">
    <property type="entry name" value="Leucine-rich Repeat Variant"/>
    <property type="match status" value="1"/>
</dbReference>
<dbReference type="Pfam" id="PF13646">
    <property type="entry name" value="HEAT_2"/>
    <property type="match status" value="1"/>
</dbReference>
<gene>
    <name evidence="1" type="ORF">BA70_09200</name>
</gene>
<dbReference type="AlphaFoldDB" id="A0A081L7Z5"/>
<keyword evidence="2" id="KW-1185">Reference proteome</keyword>
<sequence>MKPEDKLSQTVQRLVNTNEVTIVQAMGELRKSGKDAVPVLVEALKEKGSLRNIAAAVLGEFGADAGDAAESLAKLLESEEEETRMAAAISLMRIGQPSLPFLLPLAKRYEGPTCFWASWCISWIDPSKIEKNMYECLKQEQEHPSGNVAPFAAEEALGKIIAFQLKEKGDE</sequence>
<evidence type="ECO:0000313" key="1">
    <source>
        <dbReference type="EMBL" id="KEP25371.1"/>
    </source>
</evidence>
<name>A0A081L7Z5_9BACI</name>
<protein>
    <recommendedName>
        <fullName evidence="3">HEAT repeat domain-containing protein</fullName>
    </recommendedName>
</protein>
<dbReference type="OrthoDB" id="2663371at2"/>
<evidence type="ECO:0008006" key="3">
    <source>
        <dbReference type="Google" id="ProtNLM"/>
    </source>
</evidence>
<dbReference type="RefSeq" id="WP_034324079.1">
    <property type="nucleotide sequence ID" value="NZ_JOTP01000024.1"/>
</dbReference>
<dbReference type="SUPFAM" id="SSF48371">
    <property type="entry name" value="ARM repeat"/>
    <property type="match status" value="1"/>
</dbReference>